<name>A0A8J6FFL3_ELECQ</name>
<evidence type="ECO:0000313" key="1">
    <source>
        <dbReference type="EMBL" id="KAG9485865.1"/>
    </source>
</evidence>
<proteinExistence type="predicted"/>
<organism evidence="1 2">
    <name type="scientific">Eleutherodactylus coqui</name>
    <name type="common">Puerto Rican coqui</name>
    <dbReference type="NCBI Taxonomy" id="57060"/>
    <lineage>
        <taxon>Eukaryota</taxon>
        <taxon>Metazoa</taxon>
        <taxon>Chordata</taxon>
        <taxon>Craniata</taxon>
        <taxon>Vertebrata</taxon>
        <taxon>Euteleostomi</taxon>
        <taxon>Amphibia</taxon>
        <taxon>Batrachia</taxon>
        <taxon>Anura</taxon>
        <taxon>Neobatrachia</taxon>
        <taxon>Hyloidea</taxon>
        <taxon>Eleutherodactylidae</taxon>
        <taxon>Eleutherodactylinae</taxon>
        <taxon>Eleutherodactylus</taxon>
        <taxon>Eleutherodactylus</taxon>
    </lineage>
</organism>
<dbReference type="Proteomes" id="UP000770717">
    <property type="component" value="Unassembled WGS sequence"/>
</dbReference>
<accession>A0A8J6FFL3</accession>
<evidence type="ECO:0000313" key="2">
    <source>
        <dbReference type="Proteomes" id="UP000770717"/>
    </source>
</evidence>
<protein>
    <submittedName>
        <fullName evidence="1">Uncharacterized protein</fullName>
    </submittedName>
</protein>
<gene>
    <name evidence="1" type="ORF">GDO78_008770</name>
</gene>
<keyword evidence="2" id="KW-1185">Reference proteome</keyword>
<comment type="caution">
    <text evidence="1">The sequence shown here is derived from an EMBL/GenBank/DDBJ whole genome shotgun (WGS) entry which is preliminary data.</text>
</comment>
<dbReference type="AlphaFoldDB" id="A0A8J6FFL3"/>
<sequence length="84" mass="9030">MLGAGRGGSIHGDWLHDGNEELVVCPTDHLLLGIEIDINGLLPVYMAANTIFSLVSSYGNGSQFIPTYSSYGHFVTKVQDNAAY</sequence>
<dbReference type="EMBL" id="WNTK01000004">
    <property type="protein sequence ID" value="KAG9485865.1"/>
    <property type="molecule type" value="Genomic_DNA"/>
</dbReference>
<reference evidence="1" key="1">
    <citation type="thesis" date="2020" institute="ProQuest LLC" country="789 East Eisenhower Parkway, Ann Arbor, MI, USA">
        <title>Comparative Genomics and Chromosome Evolution.</title>
        <authorList>
            <person name="Mudd A.B."/>
        </authorList>
    </citation>
    <scope>NUCLEOTIDE SEQUENCE</scope>
    <source>
        <strain evidence="1">HN-11 Male</strain>
        <tissue evidence="1">Kidney and liver</tissue>
    </source>
</reference>